<protein>
    <submittedName>
        <fullName evidence="1">17197_t:CDS:1</fullName>
    </submittedName>
</protein>
<feature type="non-terminal residue" evidence="1">
    <location>
        <position position="58"/>
    </location>
</feature>
<comment type="caution">
    <text evidence="1">The sequence shown here is derived from an EMBL/GenBank/DDBJ whole genome shotgun (WGS) entry which is preliminary data.</text>
</comment>
<name>A0ACA9REU3_9GLOM</name>
<sequence>QAKGEYQKNGMDVWFMKIIDLEVDNYENKDRIGNDMKKRINNRIFKNETMRIKNSTIP</sequence>
<accession>A0ACA9REU3</accession>
<evidence type="ECO:0000313" key="2">
    <source>
        <dbReference type="Proteomes" id="UP000789920"/>
    </source>
</evidence>
<reference evidence="1" key="1">
    <citation type="submission" date="2021-06" db="EMBL/GenBank/DDBJ databases">
        <authorList>
            <person name="Kallberg Y."/>
            <person name="Tangrot J."/>
            <person name="Rosling A."/>
        </authorList>
    </citation>
    <scope>NUCLEOTIDE SEQUENCE</scope>
    <source>
        <strain evidence="1">MA461A</strain>
    </source>
</reference>
<proteinExistence type="predicted"/>
<feature type="non-terminal residue" evidence="1">
    <location>
        <position position="1"/>
    </location>
</feature>
<evidence type="ECO:0000313" key="1">
    <source>
        <dbReference type="EMBL" id="CAG8789358.1"/>
    </source>
</evidence>
<gene>
    <name evidence="1" type="ORF">RPERSI_LOCUS18873</name>
</gene>
<organism evidence="1 2">
    <name type="scientific">Racocetra persica</name>
    <dbReference type="NCBI Taxonomy" id="160502"/>
    <lineage>
        <taxon>Eukaryota</taxon>
        <taxon>Fungi</taxon>
        <taxon>Fungi incertae sedis</taxon>
        <taxon>Mucoromycota</taxon>
        <taxon>Glomeromycotina</taxon>
        <taxon>Glomeromycetes</taxon>
        <taxon>Diversisporales</taxon>
        <taxon>Gigasporaceae</taxon>
        <taxon>Racocetra</taxon>
    </lineage>
</organism>
<dbReference type="Proteomes" id="UP000789920">
    <property type="component" value="Unassembled WGS sequence"/>
</dbReference>
<dbReference type="EMBL" id="CAJVQC010050655">
    <property type="protein sequence ID" value="CAG8789358.1"/>
    <property type="molecule type" value="Genomic_DNA"/>
</dbReference>
<keyword evidence="2" id="KW-1185">Reference proteome</keyword>